<sequence>MWRKALWFWAWLALLLGGGAVWGAEMPLLKHERFQGGPWRLRAKRVLYDANTRTYTAEGQVEIVQGDRRLTADWAKVNEATKIAHLKGNVVLILGEDVFSGQEGSFNLVTRSGEMHRARLFLRRNHFRVDSDLIRKTGENTYFAEMATITTCDADRPAWSFKTKKIRVVLDGAAQSKATSLRLGGVPVFYTPFLTLPVLTKRQSGLLLPNVEFTKASGTVLEFPVYWAISNSSDLTLYQNYLSKRGYMQGLDLRYRGRNNAAGDLRFLYLKDGSTDTPVANRFWVAGMVDQPLAPNVEMRLTADHVSDAAFLDRFNFGYLGLSRYSRDLLSTFGRQLEQEEVKTRVSTLLVSGNFPWANLTVHGRDYQRLRLDEPFPFNHVPGANFTTLTTPVKNWPFMVGLESSYGYFLQERGGSGHRLDFHPQAWFQANPLSLLSLEARAGFRETAFLVDVADPARQRVSSSSRELYDIKASVATTWFKDYKIGLEDGGELYRHYLRPEVTYWNMPFYNPLRLPYYDPFDWGWVDRTSRNLPVREGEDPLGGVNSITYGISSNFLHRRQTAQGQMVVQDVFWFRFLQGVFFNKFHMGLDGVPQPHRRFSDFLAEAEFYPSHRVTLGGEVAVSPYNEGFTHAKAKFTFFDTMKQRYLNINYLFIKNFANQISLTTYLNLFPSVKTWFTINHTFLTSNKLERRYGLILKKQCWGVALSYTERPDDQRVSVTLIIPSLMEKINRLPVYIPEGRESERAVITPSLDQGFNDKMRR</sequence>
<feature type="domain" description="LptD C-terminal" evidence="5">
    <location>
        <begin position="281"/>
        <end position="666"/>
    </location>
</feature>
<dbReference type="Pfam" id="PF19838">
    <property type="entry name" value="LptD_2"/>
    <property type="match status" value="1"/>
</dbReference>
<organism evidence="7">
    <name type="scientific">Desulfobacca acetoxidans</name>
    <dbReference type="NCBI Taxonomy" id="60893"/>
    <lineage>
        <taxon>Bacteria</taxon>
        <taxon>Pseudomonadati</taxon>
        <taxon>Thermodesulfobacteriota</taxon>
        <taxon>Desulfobaccia</taxon>
        <taxon>Desulfobaccales</taxon>
        <taxon>Desulfobaccaceae</taxon>
        <taxon>Desulfobacca</taxon>
    </lineage>
</organism>
<protein>
    <submittedName>
        <fullName evidence="7">LPS-assembly protein LptD</fullName>
    </submittedName>
</protein>
<dbReference type="Pfam" id="PF04453">
    <property type="entry name" value="LptD"/>
    <property type="match status" value="1"/>
</dbReference>
<dbReference type="GO" id="GO:0043165">
    <property type="term" value="P:Gram-negative-bacterium-type cell outer membrane assembly"/>
    <property type="evidence" value="ECO:0007669"/>
    <property type="project" value="InterPro"/>
</dbReference>
<dbReference type="InterPro" id="IPR045659">
    <property type="entry name" value="LptD_2"/>
</dbReference>
<dbReference type="InterPro" id="IPR050218">
    <property type="entry name" value="LptD"/>
</dbReference>
<dbReference type="PANTHER" id="PTHR30189">
    <property type="entry name" value="LPS-ASSEMBLY PROTEIN"/>
    <property type="match status" value="1"/>
</dbReference>
<comment type="caution">
    <text evidence="7">The sequence shown here is derived from an EMBL/GenBank/DDBJ whole genome shotgun (WGS) entry which is preliminary data.</text>
</comment>
<dbReference type="AlphaFoldDB" id="A0A7C3ZCP9"/>
<dbReference type="GO" id="GO:0009279">
    <property type="term" value="C:cell outer membrane"/>
    <property type="evidence" value="ECO:0007669"/>
    <property type="project" value="InterPro"/>
</dbReference>
<dbReference type="GO" id="GO:1990351">
    <property type="term" value="C:transporter complex"/>
    <property type="evidence" value="ECO:0007669"/>
    <property type="project" value="TreeGrafter"/>
</dbReference>
<evidence type="ECO:0000259" key="4">
    <source>
        <dbReference type="Pfam" id="PF03968"/>
    </source>
</evidence>
<evidence type="ECO:0000313" key="7">
    <source>
        <dbReference type="EMBL" id="HGF34711.1"/>
    </source>
</evidence>
<dbReference type="EMBL" id="DTMF01000249">
    <property type="protein sequence ID" value="HGF34711.1"/>
    <property type="molecule type" value="Genomic_DNA"/>
</dbReference>
<dbReference type="InterPro" id="IPR005653">
    <property type="entry name" value="OstA-like_N"/>
</dbReference>
<name>A0A7C3ZCP9_9BACT</name>
<evidence type="ECO:0000256" key="2">
    <source>
        <dbReference type="ARBA" id="ARBA00023136"/>
    </source>
</evidence>
<feature type="domain" description="LPS-assembly protein LptD central" evidence="6">
    <location>
        <begin position="179"/>
        <end position="273"/>
    </location>
</feature>
<dbReference type="Pfam" id="PF03968">
    <property type="entry name" value="LptD_N"/>
    <property type="match status" value="1"/>
</dbReference>
<accession>A0A7C3ZCP9</accession>
<evidence type="ECO:0000256" key="3">
    <source>
        <dbReference type="ARBA" id="ARBA00023237"/>
    </source>
</evidence>
<keyword evidence="2" id="KW-0472">Membrane</keyword>
<gene>
    <name evidence="7" type="ORF">ENW96_10035</name>
</gene>
<dbReference type="InterPro" id="IPR020889">
    <property type="entry name" value="LipoPS_assembly_LptD"/>
</dbReference>
<feature type="domain" description="Organic solvent tolerance-like N-terminal" evidence="4">
    <location>
        <begin position="43"/>
        <end position="168"/>
    </location>
</feature>
<keyword evidence="3" id="KW-0998">Cell outer membrane</keyword>
<proteinExistence type="inferred from homology"/>
<evidence type="ECO:0000256" key="1">
    <source>
        <dbReference type="ARBA" id="ARBA00022729"/>
    </source>
</evidence>
<keyword evidence="1" id="KW-0732">Signal</keyword>
<dbReference type="HAMAP" id="MF_01411">
    <property type="entry name" value="LPS_assembly_LptD"/>
    <property type="match status" value="1"/>
</dbReference>
<dbReference type="InterPro" id="IPR007543">
    <property type="entry name" value="LptD_C"/>
</dbReference>
<evidence type="ECO:0000259" key="5">
    <source>
        <dbReference type="Pfam" id="PF04453"/>
    </source>
</evidence>
<dbReference type="GO" id="GO:0015920">
    <property type="term" value="P:lipopolysaccharide transport"/>
    <property type="evidence" value="ECO:0007669"/>
    <property type="project" value="InterPro"/>
</dbReference>
<reference evidence="7" key="1">
    <citation type="journal article" date="2020" name="mSystems">
        <title>Genome- and Community-Level Interaction Insights into Carbon Utilization and Element Cycling Functions of Hydrothermarchaeota in Hydrothermal Sediment.</title>
        <authorList>
            <person name="Zhou Z."/>
            <person name="Liu Y."/>
            <person name="Xu W."/>
            <person name="Pan J."/>
            <person name="Luo Z.H."/>
            <person name="Li M."/>
        </authorList>
    </citation>
    <scope>NUCLEOTIDE SEQUENCE [LARGE SCALE GENOMIC DNA]</scope>
    <source>
        <strain evidence="7">SpSt-897</strain>
    </source>
</reference>
<evidence type="ECO:0000259" key="6">
    <source>
        <dbReference type="Pfam" id="PF19838"/>
    </source>
</evidence>
<dbReference type="Gene3D" id="2.60.450.10">
    <property type="entry name" value="Lipopolysaccharide (LPS) transport protein A like domain"/>
    <property type="match status" value="1"/>
</dbReference>
<dbReference type="PANTHER" id="PTHR30189:SF1">
    <property type="entry name" value="LPS-ASSEMBLY PROTEIN LPTD"/>
    <property type="match status" value="1"/>
</dbReference>